<sequence length="328" mass="34448">MAQERTPIDVEASTEVLDRSGHLIEVLGAQLGDVVDGTEEAAFGLMSEVQQIDTRVEEMSGLADELVRRCELGSDEVARRTRASAEDVQELVQLVTDRDRSVLDLVGEVRALDREVDAIAAVAHATTILALNAKIEAVRAGDAGEGFSVVADEVRELSRQSAQAAASVRAGITRVTTLMEERLGSDNGSGAGSSEQINARLEGIAAAQHETSTQLSASVGATREVAERIAGSVSALGERSTAALAQTQFQDVTRQSVQSVVGGLEELGRQLGTVAGHLRGEAGAEALRALDDAVALLRSSYVSQRQRSVHSRQDGGAPVAATALVELF</sequence>
<dbReference type="GO" id="GO:0007165">
    <property type="term" value="P:signal transduction"/>
    <property type="evidence" value="ECO:0007669"/>
    <property type="project" value="UniProtKB-KW"/>
</dbReference>
<evidence type="ECO:0000259" key="3">
    <source>
        <dbReference type="PROSITE" id="PS50111"/>
    </source>
</evidence>
<dbReference type="SMART" id="SM00283">
    <property type="entry name" value="MA"/>
    <property type="match status" value="1"/>
</dbReference>
<dbReference type="InterPro" id="IPR004089">
    <property type="entry name" value="MCPsignal_dom"/>
</dbReference>
<dbReference type="PANTHER" id="PTHR32089">
    <property type="entry name" value="METHYL-ACCEPTING CHEMOTAXIS PROTEIN MCPB"/>
    <property type="match status" value="1"/>
</dbReference>
<dbReference type="PROSITE" id="PS50111">
    <property type="entry name" value="CHEMOTAXIS_TRANSDUC_2"/>
    <property type="match status" value="1"/>
</dbReference>
<evidence type="ECO:0000256" key="1">
    <source>
        <dbReference type="ARBA" id="ARBA00023224"/>
    </source>
</evidence>
<dbReference type="SUPFAM" id="SSF58104">
    <property type="entry name" value="Methyl-accepting chemotaxis protein (MCP) signaling domain"/>
    <property type="match status" value="1"/>
</dbReference>
<dbReference type="Proteomes" id="UP000533269">
    <property type="component" value="Unassembled WGS sequence"/>
</dbReference>
<dbReference type="AlphaFoldDB" id="A0A7W4TIJ3"/>
<proteinExistence type="predicted"/>
<accession>A0A7W4TIJ3</accession>
<reference evidence="4 5" key="1">
    <citation type="submission" date="2020-08" db="EMBL/GenBank/DDBJ databases">
        <title>The Agave Microbiome: Exploring the role of microbial communities in plant adaptations to desert environments.</title>
        <authorList>
            <person name="Partida-Martinez L.P."/>
        </authorList>
    </citation>
    <scope>NUCLEOTIDE SEQUENCE [LARGE SCALE GENOMIC DNA]</scope>
    <source>
        <strain evidence="4 5">AS2.23</strain>
    </source>
</reference>
<gene>
    <name evidence="4" type="ORF">FHR75_000329</name>
</gene>
<evidence type="ECO:0000256" key="2">
    <source>
        <dbReference type="PROSITE-ProRule" id="PRU00284"/>
    </source>
</evidence>
<dbReference type="RefSeq" id="WP_183390162.1">
    <property type="nucleotide sequence ID" value="NZ_JACHVY010000001.1"/>
</dbReference>
<reference evidence="4 5" key="2">
    <citation type="submission" date="2020-08" db="EMBL/GenBank/DDBJ databases">
        <authorList>
            <person name="Partida-Martinez L."/>
            <person name="Huntemann M."/>
            <person name="Clum A."/>
            <person name="Wang J."/>
            <person name="Palaniappan K."/>
            <person name="Ritter S."/>
            <person name="Chen I.-M."/>
            <person name="Stamatis D."/>
            <person name="Reddy T."/>
            <person name="O'Malley R."/>
            <person name="Daum C."/>
            <person name="Shapiro N."/>
            <person name="Ivanova N."/>
            <person name="Kyrpides N."/>
            <person name="Woyke T."/>
        </authorList>
    </citation>
    <scope>NUCLEOTIDE SEQUENCE [LARGE SCALE GENOMIC DNA]</scope>
    <source>
        <strain evidence="4 5">AS2.23</strain>
    </source>
</reference>
<dbReference type="Pfam" id="PF00015">
    <property type="entry name" value="MCPsignal"/>
    <property type="match status" value="1"/>
</dbReference>
<dbReference type="PANTHER" id="PTHR32089:SF112">
    <property type="entry name" value="LYSOZYME-LIKE PROTEIN-RELATED"/>
    <property type="match status" value="1"/>
</dbReference>
<name>A0A7W4TIJ3_KINRA</name>
<evidence type="ECO:0000313" key="4">
    <source>
        <dbReference type="EMBL" id="MBB2899541.1"/>
    </source>
</evidence>
<comment type="caution">
    <text evidence="4">The sequence shown here is derived from an EMBL/GenBank/DDBJ whole genome shotgun (WGS) entry which is preliminary data.</text>
</comment>
<dbReference type="Gene3D" id="1.10.287.950">
    <property type="entry name" value="Methyl-accepting chemotaxis protein"/>
    <property type="match status" value="1"/>
</dbReference>
<dbReference type="GO" id="GO:0016020">
    <property type="term" value="C:membrane"/>
    <property type="evidence" value="ECO:0007669"/>
    <property type="project" value="InterPro"/>
</dbReference>
<protein>
    <submittedName>
        <fullName evidence="4">Methyl-accepting chemotaxis protein</fullName>
    </submittedName>
</protein>
<keyword evidence="1 2" id="KW-0807">Transducer</keyword>
<feature type="domain" description="Methyl-accepting transducer" evidence="3">
    <location>
        <begin position="20"/>
        <end position="261"/>
    </location>
</feature>
<dbReference type="EMBL" id="JACHVY010000001">
    <property type="protein sequence ID" value="MBB2899541.1"/>
    <property type="molecule type" value="Genomic_DNA"/>
</dbReference>
<evidence type="ECO:0000313" key="5">
    <source>
        <dbReference type="Proteomes" id="UP000533269"/>
    </source>
</evidence>
<organism evidence="4 5">
    <name type="scientific">Kineococcus radiotolerans</name>
    <dbReference type="NCBI Taxonomy" id="131568"/>
    <lineage>
        <taxon>Bacteria</taxon>
        <taxon>Bacillati</taxon>
        <taxon>Actinomycetota</taxon>
        <taxon>Actinomycetes</taxon>
        <taxon>Kineosporiales</taxon>
        <taxon>Kineosporiaceae</taxon>
        <taxon>Kineococcus</taxon>
    </lineage>
</organism>